<gene>
    <name evidence="1" type="primary">Vigan.10G232000</name>
    <name evidence="1" type="ORF">VIGAN_10232000</name>
</gene>
<dbReference type="Proteomes" id="UP000291084">
    <property type="component" value="Chromosome 10"/>
</dbReference>
<organism evidence="1 2">
    <name type="scientific">Vigna angularis var. angularis</name>
    <dbReference type="NCBI Taxonomy" id="157739"/>
    <lineage>
        <taxon>Eukaryota</taxon>
        <taxon>Viridiplantae</taxon>
        <taxon>Streptophyta</taxon>
        <taxon>Embryophyta</taxon>
        <taxon>Tracheophyta</taxon>
        <taxon>Spermatophyta</taxon>
        <taxon>Magnoliopsida</taxon>
        <taxon>eudicotyledons</taxon>
        <taxon>Gunneridae</taxon>
        <taxon>Pentapetalae</taxon>
        <taxon>rosids</taxon>
        <taxon>fabids</taxon>
        <taxon>Fabales</taxon>
        <taxon>Fabaceae</taxon>
        <taxon>Papilionoideae</taxon>
        <taxon>50 kb inversion clade</taxon>
        <taxon>NPAAA clade</taxon>
        <taxon>indigoferoid/millettioid clade</taxon>
        <taxon>Phaseoleae</taxon>
        <taxon>Vigna</taxon>
    </lineage>
</organism>
<reference evidence="1 2" key="1">
    <citation type="journal article" date="2015" name="Sci. Rep.">
        <title>The power of single molecule real-time sequencing technology in the de novo assembly of a eukaryotic genome.</title>
        <authorList>
            <person name="Sakai H."/>
            <person name="Naito K."/>
            <person name="Ogiso-Tanaka E."/>
            <person name="Takahashi Y."/>
            <person name="Iseki K."/>
            <person name="Muto C."/>
            <person name="Satou K."/>
            <person name="Teruya K."/>
            <person name="Shiroma A."/>
            <person name="Shimoji M."/>
            <person name="Hirano T."/>
            <person name="Itoh T."/>
            <person name="Kaga A."/>
            <person name="Tomooka N."/>
        </authorList>
    </citation>
    <scope>NUCLEOTIDE SEQUENCE [LARGE SCALE GENOMIC DNA]</scope>
    <source>
        <strain evidence="2">cv. Shumari</strain>
    </source>
</reference>
<accession>A0A0S3T727</accession>
<name>A0A0S3T727_PHAAN</name>
<dbReference type="AlphaFoldDB" id="A0A0S3T727"/>
<protein>
    <submittedName>
        <fullName evidence="1">Uncharacterized protein</fullName>
    </submittedName>
</protein>
<sequence length="71" mass="7668">MENQGSRSSGQKDRGNRCLPGMKINGRVFAVAVGVGDEGRLESLVPALIGALWETAGGNYGRTFNRDERPF</sequence>
<evidence type="ECO:0000313" key="1">
    <source>
        <dbReference type="EMBL" id="BAU00705.1"/>
    </source>
</evidence>
<keyword evidence="2" id="KW-1185">Reference proteome</keyword>
<dbReference type="EMBL" id="AP015043">
    <property type="protein sequence ID" value="BAU00705.1"/>
    <property type="molecule type" value="Genomic_DNA"/>
</dbReference>
<evidence type="ECO:0000313" key="2">
    <source>
        <dbReference type="Proteomes" id="UP000291084"/>
    </source>
</evidence>
<proteinExistence type="predicted"/>